<reference evidence="1 2" key="1">
    <citation type="submission" date="2018-06" db="EMBL/GenBank/DDBJ databases">
        <title>Genomic Encyclopedia of Type Strains, Phase III (KMG-III): the genomes of soil and plant-associated and newly described type strains.</title>
        <authorList>
            <person name="Whitman W."/>
        </authorList>
    </citation>
    <scope>NUCLEOTIDE SEQUENCE [LARGE SCALE GENOMIC DNA]</scope>
    <source>
        <strain evidence="1 2">ORS 1419</strain>
    </source>
</reference>
<organism evidence="1 2">
    <name type="scientific">Phyllobacterium leguminum</name>
    <dbReference type="NCBI Taxonomy" id="314237"/>
    <lineage>
        <taxon>Bacteria</taxon>
        <taxon>Pseudomonadati</taxon>
        <taxon>Pseudomonadota</taxon>
        <taxon>Alphaproteobacteria</taxon>
        <taxon>Hyphomicrobiales</taxon>
        <taxon>Phyllobacteriaceae</taxon>
        <taxon>Phyllobacterium</taxon>
    </lineage>
</organism>
<dbReference type="SUPFAM" id="SSF52540">
    <property type="entry name" value="P-loop containing nucleoside triphosphate hydrolases"/>
    <property type="match status" value="1"/>
</dbReference>
<dbReference type="InterPro" id="IPR027417">
    <property type="entry name" value="P-loop_NTPase"/>
</dbReference>
<dbReference type="GO" id="GO:0016301">
    <property type="term" value="F:kinase activity"/>
    <property type="evidence" value="ECO:0007669"/>
    <property type="project" value="UniProtKB-KW"/>
</dbReference>
<dbReference type="AlphaFoldDB" id="A0A318T622"/>
<evidence type="ECO:0000313" key="2">
    <source>
        <dbReference type="Proteomes" id="UP000247454"/>
    </source>
</evidence>
<proteinExistence type="predicted"/>
<keyword evidence="1" id="KW-0418">Kinase</keyword>
<keyword evidence="1" id="KW-0808">Transferase</keyword>
<evidence type="ECO:0000313" key="1">
    <source>
        <dbReference type="EMBL" id="PYE88674.1"/>
    </source>
</evidence>
<dbReference type="Proteomes" id="UP000247454">
    <property type="component" value="Unassembled WGS sequence"/>
</dbReference>
<protein>
    <submittedName>
        <fullName evidence="1">Gluconate kinase</fullName>
    </submittedName>
</protein>
<dbReference type="EMBL" id="QJTF01000006">
    <property type="protein sequence ID" value="PYE88674.1"/>
    <property type="molecule type" value="Genomic_DNA"/>
</dbReference>
<gene>
    <name evidence="1" type="ORF">C7477_10644</name>
</gene>
<name>A0A318T622_9HYPH</name>
<sequence>MAQPVSAISITGSSHTGKTTLAIRLADRLGWPLISTDKLARHPGRPWRDIPPAVAEFYANLSPETIYWFLRVHHENMWPALKQKIEAEALAGHPFVIEGSALRPEYLATLNSTGMVVVCLYGETDFLRDRMHREAGYEEADAYQRVRIGKFIERSLRDNAEMRAAAQTHGMRIVDASDAAAMETLLHMLIEKATA</sequence>
<accession>A0A318T622</accession>
<dbReference type="RefSeq" id="WP_110750372.1">
    <property type="nucleotide sequence ID" value="NZ_QJTF01000006.1"/>
</dbReference>
<keyword evidence="2" id="KW-1185">Reference proteome</keyword>
<comment type="caution">
    <text evidence="1">The sequence shown here is derived from an EMBL/GenBank/DDBJ whole genome shotgun (WGS) entry which is preliminary data.</text>
</comment>
<dbReference type="Gene3D" id="3.40.50.300">
    <property type="entry name" value="P-loop containing nucleotide triphosphate hydrolases"/>
    <property type="match status" value="1"/>
</dbReference>
<dbReference type="OrthoDB" id="4297974at2"/>